<evidence type="ECO:0000313" key="3">
    <source>
        <dbReference type="Proteomes" id="UP001589896"/>
    </source>
</evidence>
<accession>A0ABV6RV84</accession>
<name>A0ABV6RV84_9GAMM</name>
<feature type="domain" description="Helicase XPB/Ssl2 N-terminal" evidence="1">
    <location>
        <begin position="344"/>
        <end position="474"/>
    </location>
</feature>
<dbReference type="InterPro" id="IPR032830">
    <property type="entry name" value="XPB/Ssl2_N"/>
</dbReference>
<organism evidence="2 3">
    <name type="scientific">Lysobacter korlensis</name>
    <dbReference type="NCBI Taxonomy" id="553636"/>
    <lineage>
        <taxon>Bacteria</taxon>
        <taxon>Pseudomonadati</taxon>
        <taxon>Pseudomonadota</taxon>
        <taxon>Gammaproteobacteria</taxon>
        <taxon>Lysobacterales</taxon>
        <taxon>Lysobacteraceae</taxon>
        <taxon>Lysobacter</taxon>
    </lineage>
</organism>
<protein>
    <submittedName>
        <fullName evidence="2">Helicase-associated domain-containing protein</fullName>
    </submittedName>
</protein>
<dbReference type="Pfam" id="PF13625">
    <property type="entry name" value="Helicase_C_3"/>
    <property type="match status" value="1"/>
</dbReference>
<keyword evidence="2" id="KW-0378">Hydrolase</keyword>
<keyword evidence="2" id="KW-0347">Helicase</keyword>
<evidence type="ECO:0000313" key="2">
    <source>
        <dbReference type="EMBL" id="MFC0680900.1"/>
    </source>
</evidence>
<evidence type="ECO:0000259" key="1">
    <source>
        <dbReference type="Pfam" id="PF13625"/>
    </source>
</evidence>
<dbReference type="GO" id="GO:0004386">
    <property type="term" value="F:helicase activity"/>
    <property type="evidence" value="ECO:0007669"/>
    <property type="project" value="UniProtKB-KW"/>
</dbReference>
<comment type="caution">
    <text evidence="2">The sequence shown here is derived from an EMBL/GenBank/DDBJ whole genome shotgun (WGS) entry which is preliminary data.</text>
</comment>
<dbReference type="EMBL" id="JBHLTG010000006">
    <property type="protein sequence ID" value="MFC0680900.1"/>
    <property type="molecule type" value="Genomic_DNA"/>
</dbReference>
<keyword evidence="2" id="KW-0067">ATP-binding</keyword>
<dbReference type="Proteomes" id="UP001589896">
    <property type="component" value="Unassembled WGS sequence"/>
</dbReference>
<sequence>MPASSTSALSLAARLRATDDTELARLLDARRIRDKRIDDFFDLADALLDRASIQHALSRLDRHTLAILAAAPRPTPLDDIVRRARVSDPEDPLRIARALALLDLDDERIVSVYDAVTEQLEAWPSLGLPSPAELLDEPPPPALEAVADADSRFLDRAASERAFATTTAVGELVTEVSVQPARELAKGGLALPDSKRLAVAMGAELHAVPAMLEIAERSQLVERGPGGWNAAESATQWLELPIVERWLRLAGSWLATLPAEIRALLAERPHAAWGEGLAQYLGWLFPAGGDWMRDRLTRYTRDAELLGITAQGTTTGPGAALLAEGVDAARARILPLLPPEVDRVYVQHDLTIVAPGPLAAAADARLRRIADVESRTLASSYRVTQSSLTRGLAAGETRESIREFLTELSLTGIPQPLEYLLVETANRYGALRVGPADRDSVDALPGAKSRIRSNDATLIGAISVDQNLSALALEPDGDRRLVSRFEPDVVFWALTEARYPIVAENEHGEIVPVERPRPPATPPAPEPNGIADLLARVRRSGSSAPEEAGAAWIVRQLEVAIRNRTGVMVTVRMPDGSQVTYALEPAAVAGGRLRSRDRRADIERTLPLSHIVAVEPLG</sequence>
<dbReference type="RefSeq" id="WP_386673040.1">
    <property type="nucleotide sequence ID" value="NZ_JBHLTG010000006.1"/>
</dbReference>
<gene>
    <name evidence="2" type="ORF">ACFFGH_23975</name>
</gene>
<proteinExistence type="predicted"/>
<keyword evidence="2" id="KW-0547">Nucleotide-binding</keyword>
<reference evidence="2 3" key="1">
    <citation type="submission" date="2024-09" db="EMBL/GenBank/DDBJ databases">
        <authorList>
            <person name="Sun Q."/>
            <person name="Mori K."/>
        </authorList>
    </citation>
    <scope>NUCLEOTIDE SEQUENCE [LARGE SCALE GENOMIC DNA]</scope>
    <source>
        <strain evidence="2 3">KCTC 23076</strain>
    </source>
</reference>
<keyword evidence="3" id="KW-1185">Reference proteome</keyword>